<evidence type="ECO:0000313" key="2">
    <source>
        <dbReference type="Proteomes" id="UP001195624"/>
    </source>
</evidence>
<gene>
    <name evidence="1" type="ORF">J2125_001140</name>
</gene>
<dbReference type="EMBL" id="JAGGMQ010000001">
    <property type="protein sequence ID" value="MBP2167948.1"/>
    <property type="molecule type" value="Genomic_DNA"/>
</dbReference>
<accession>A0ABS4P5P4</accession>
<evidence type="ECO:0000313" key="1">
    <source>
        <dbReference type="EMBL" id="MBP2167948.1"/>
    </source>
</evidence>
<name>A0ABS4P5P4_9GAMM</name>
<proteinExistence type="predicted"/>
<protein>
    <submittedName>
        <fullName evidence="1">Uncharacterized protein</fullName>
    </submittedName>
</protein>
<keyword evidence="2" id="KW-1185">Reference proteome</keyword>
<dbReference type="Proteomes" id="UP001195624">
    <property type="component" value="Unassembled WGS sequence"/>
</dbReference>
<comment type="caution">
    <text evidence="1">The sequence shown here is derived from an EMBL/GenBank/DDBJ whole genome shotgun (WGS) entry which is preliminary data.</text>
</comment>
<organism evidence="1 2">
    <name type="scientific">Winslowiella toletana</name>
    <dbReference type="NCBI Taxonomy" id="92490"/>
    <lineage>
        <taxon>Bacteria</taxon>
        <taxon>Pseudomonadati</taxon>
        <taxon>Pseudomonadota</taxon>
        <taxon>Gammaproteobacteria</taxon>
        <taxon>Enterobacterales</taxon>
        <taxon>Erwiniaceae</taxon>
        <taxon>Winslowiella</taxon>
    </lineage>
</organism>
<reference evidence="2" key="1">
    <citation type="submission" date="2023-07" db="EMBL/GenBank/DDBJ databases">
        <title>Genome mining of underrepresented organisms for secondary metabolites.</title>
        <authorList>
            <person name="D'Agostino P.M."/>
        </authorList>
    </citation>
    <scope>NUCLEOTIDE SEQUENCE [LARGE SCALE GENOMIC DNA]</scope>
    <source>
        <strain evidence="2">WS4403</strain>
    </source>
</reference>
<sequence length="35" mass="4047">MLRGAEIISLLIDRVEGKILINPISEMKNEMQDYI</sequence>